<gene>
    <name evidence="2" type="ORF">AVDCRST_MAG80-2233</name>
</gene>
<dbReference type="AlphaFoldDB" id="A0A6J4QP68"/>
<dbReference type="PRINTS" id="PR00945">
    <property type="entry name" value="HGRDTASE"/>
</dbReference>
<dbReference type="InterPro" id="IPR036188">
    <property type="entry name" value="FAD/NAD-bd_sf"/>
</dbReference>
<name>A0A6J4QP68_9ACTN</name>
<dbReference type="Gene3D" id="3.50.50.60">
    <property type="entry name" value="FAD/NAD(P)-binding domain"/>
    <property type="match status" value="2"/>
</dbReference>
<evidence type="ECO:0000313" key="2">
    <source>
        <dbReference type="EMBL" id="CAA9450694.1"/>
    </source>
</evidence>
<evidence type="ECO:0000259" key="1">
    <source>
        <dbReference type="Pfam" id="PF07992"/>
    </source>
</evidence>
<proteinExistence type="predicted"/>
<dbReference type="Pfam" id="PF07992">
    <property type="entry name" value="Pyr_redox_2"/>
    <property type="match status" value="1"/>
</dbReference>
<dbReference type="GO" id="GO:0050660">
    <property type="term" value="F:flavin adenine dinucleotide binding"/>
    <property type="evidence" value="ECO:0007669"/>
    <property type="project" value="TreeGrafter"/>
</dbReference>
<dbReference type="PANTHER" id="PTHR43014">
    <property type="entry name" value="MERCURIC REDUCTASE"/>
    <property type="match status" value="1"/>
</dbReference>
<dbReference type="InterPro" id="IPR023753">
    <property type="entry name" value="FAD/NAD-binding_dom"/>
</dbReference>
<organism evidence="2">
    <name type="scientific">uncultured Rubrobacteraceae bacterium</name>
    <dbReference type="NCBI Taxonomy" id="349277"/>
    <lineage>
        <taxon>Bacteria</taxon>
        <taxon>Bacillati</taxon>
        <taxon>Actinomycetota</taxon>
        <taxon>Rubrobacteria</taxon>
        <taxon>Rubrobacterales</taxon>
        <taxon>Rubrobacteraceae</taxon>
        <taxon>environmental samples</taxon>
    </lineage>
</organism>
<accession>A0A6J4QP68</accession>
<feature type="domain" description="FAD/NAD(P)-binding" evidence="1">
    <location>
        <begin position="2"/>
        <end position="71"/>
    </location>
</feature>
<dbReference type="SUPFAM" id="SSF51905">
    <property type="entry name" value="FAD/NAD(P)-binding domain"/>
    <property type="match status" value="1"/>
</dbReference>
<sequence>MDGRRLTTRSVIIATGSHSTAPPIKGLEEVGYLTNVEVLRLRRLPSSLVIVGSGPIGSKFAQIFARFGAKVP</sequence>
<reference evidence="2" key="1">
    <citation type="submission" date="2020-02" db="EMBL/GenBank/DDBJ databases">
        <authorList>
            <person name="Meier V. D."/>
        </authorList>
    </citation>
    <scope>NUCLEOTIDE SEQUENCE</scope>
    <source>
        <strain evidence="2">AVDCRST_MAG80</strain>
    </source>
</reference>
<dbReference type="GO" id="GO:0003955">
    <property type="term" value="F:NAD(P)H dehydrogenase (quinone) activity"/>
    <property type="evidence" value="ECO:0007669"/>
    <property type="project" value="TreeGrafter"/>
</dbReference>
<protein>
    <recommendedName>
        <fullName evidence="1">FAD/NAD(P)-binding domain-containing protein</fullName>
    </recommendedName>
</protein>
<dbReference type="PANTHER" id="PTHR43014:SF2">
    <property type="entry name" value="MERCURIC REDUCTASE"/>
    <property type="match status" value="1"/>
</dbReference>
<dbReference type="EMBL" id="CADCVC010000195">
    <property type="protein sequence ID" value="CAA9450694.1"/>
    <property type="molecule type" value="Genomic_DNA"/>
</dbReference>